<accession>A0A4Q7ZGY5</accession>
<gene>
    <name evidence="4" type="ORF">EV385_1843</name>
</gene>
<feature type="region of interest" description="Disordered" evidence="1">
    <location>
        <begin position="493"/>
        <end position="518"/>
    </location>
</feature>
<proteinExistence type="predicted"/>
<dbReference type="Pfam" id="PF00990">
    <property type="entry name" value="GGDEF"/>
    <property type="match status" value="1"/>
</dbReference>
<dbReference type="NCBIfam" id="TIGR00254">
    <property type="entry name" value="GGDEF"/>
    <property type="match status" value="1"/>
</dbReference>
<feature type="transmembrane region" description="Helical" evidence="2">
    <location>
        <begin position="196"/>
        <end position="216"/>
    </location>
</feature>
<dbReference type="PROSITE" id="PS50887">
    <property type="entry name" value="GGDEF"/>
    <property type="match status" value="1"/>
</dbReference>
<feature type="domain" description="GGDEF" evidence="3">
    <location>
        <begin position="361"/>
        <end position="494"/>
    </location>
</feature>
<name>A0A4Q7ZGY5_9ACTN</name>
<organism evidence="4 5">
    <name type="scientific">Krasilnikovia cinnamomea</name>
    <dbReference type="NCBI Taxonomy" id="349313"/>
    <lineage>
        <taxon>Bacteria</taxon>
        <taxon>Bacillati</taxon>
        <taxon>Actinomycetota</taxon>
        <taxon>Actinomycetes</taxon>
        <taxon>Micromonosporales</taxon>
        <taxon>Micromonosporaceae</taxon>
        <taxon>Krasilnikovia</taxon>
    </lineage>
</organism>
<feature type="compositionally biased region" description="Polar residues" evidence="1">
    <location>
        <begin position="505"/>
        <end position="518"/>
    </location>
</feature>
<dbReference type="AlphaFoldDB" id="A0A4Q7ZGY5"/>
<evidence type="ECO:0000259" key="3">
    <source>
        <dbReference type="PROSITE" id="PS50887"/>
    </source>
</evidence>
<dbReference type="Gene3D" id="3.30.70.270">
    <property type="match status" value="1"/>
</dbReference>
<dbReference type="InterPro" id="IPR052163">
    <property type="entry name" value="DGC-Regulatory_Protein"/>
</dbReference>
<dbReference type="CDD" id="cd01949">
    <property type="entry name" value="GGDEF"/>
    <property type="match status" value="1"/>
</dbReference>
<feature type="transmembrane region" description="Helical" evidence="2">
    <location>
        <begin position="164"/>
        <end position="184"/>
    </location>
</feature>
<feature type="transmembrane region" description="Helical" evidence="2">
    <location>
        <begin position="265"/>
        <end position="285"/>
    </location>
</feature>
<evidence type="ECO:0000256" key="2">
    <source>
        <dbReference type="SAM" id="Phobius"/>
    </source>
</evidence>
<keyword evidence="2" id="KW-1133">Transmembrane helix</keyword>
<feature type="transmembrane region" description="Helical" evidence="2">
    <location>
        <begin position="103"/>
        <end position="121"/>
    </location>
</feature>
<evidence type="ECO:0000313" key="5">
    <source>
        <dbReference type="Proteomes" id="UP000292564"/>
    </source>
</evidence>
<dbReference type="Proteomes" id="UP000292564">
    <property type="component" value="Unassembled WGS sequence"/>
</dbReference>
<feature type="transmembrane region" description="Helical" evidence="2">
    <location>
        <begin position="33"/>
        <end position="54"/>
    </location>
</feature>
<protein>
    <submittedName>
        <fullName evidence="4">Diguanylate cyclase (GGDEF)-like protein</fullName>
    </submittedName>
</protein>
<sequence length="518" mass="53389">MRDLRHRVVTPVTAAVLAGVALQLILPLLSTRLGLVIASVPIAIAGFLAPIGFLRQSRAHTGRQRAGWALGIVGSLLLGASYTLYTGYAAFGLEPGKPNLADLLSVGSATVALVGIALAAPPLPGAMAGTTHLIDVATVAGSLFALVWQFVIPPATATLPLGNQLTFVLTLLPEIIAAALALTLMSRIQASADGRALHLLAAALALFALAAVGSTHNSTRGAPWYATGVGALYLTGGLLVALASRSTVGAADSSGRRALAGFWTALPYVPVALAICAVSGLYLRTGTLSPVLVWALVSSTGLAMLRQFLSLLTIKRLLSDLDEQQERLRHAAHHDALTGLPNRTAFHGRAAEALAAAGPDDHTGVLLVDLDGFKPVNDQLGHAAGDAVLIAVGRRLPDALRGTDTAARLGGDEFAVLLPNLNDPGEAELIAARIIGRLAAPVPTTDTQVRVGASVGMTTARGAGHSIDRLLREADHALYAAKAAGKSVVRRFAAAPHPESPTLPQPRTSVTDQSQHTA</sequence>
<evidence type="ECO:0000313" key="4">
    <source>
        <dbReference type="EMBL" id="RZU50080.1"/>
    </source>
</evidence>
<dbReference type="SUPFAM" id="SSF55073">
    <property type="entry name" value="Nucleotide cyclase"/>
    <property type="match status" value="1"/>
</dbReference>
<dbReference type="PANTHER" id="PTHR46663:SF2">
    <property type="entry name" value="GGDEF DOMAIN-CONTAINING PROTEIN"/>
    <property type="match status" value="1"/>
</dbReference>
<dbReference type="PANTHER" id="PTHR46663">
    <property type="entry name" value="DIGUANYLATE CYCLASE DGCT-RELATED"/>
    <property type="match status" value="1"/>
</dbReference>
<feature type="transmembrane region" description="Helical" evidence="2">
    <location>
        <begin position="66"/>
        <end position="91"/>
    </location>
</feature>
<feature type="transmembrane region" description="Helical" evidence="2">
    <location>
        <begin position="222"/>
        <end position="244"/>
    </location>
</feature>
<dbReference type="EMBL" id="SHKY01000001">
    <property type="protein sequence ID" value="RZU50080.1"/>
    <property type="molecule type" value="Genomic_DNA"/>
</dbReference>
<dbReference type="InterPro" id="IPR000160">
    <property type="entry name" value="GGDEF_dom"/>
</dbReference>
<feature type="transmembrane region" description="Helical" evidence="2">
    <location>
        <begin position="133"/>
        <end position="152"/>
    </location>
</feature>
<dbReference type="InterPro" id="IPR029787">
    <property type="entry name" value="Nucleotide_cyclase"/>
</dbReference>
<dbReference type="InterPro" id="IPR043128">
    <property type="entry name" value="Rev_trsase/Diguanyl_cyclase"/>
</dbReference>
<keyword evidence="2" id="KW-0812">Transmembrane</keyword>
<keyword evidence="5" id="KW-1185">Reference proteome</keyword>
<evidence type="ECO:0000256" key="1">
    <source>
        <dbReference type="SAM" id="MobiDB-lite"/>
    </source>
</evidence>
<dbReference type="RefSeq" id="WP_130509067.1">
    <property type="nucleotide sequence ID" value="NZ_SHKY01000001.1"/>
</dbReference>
<keyword evidence="2" id="KW-0472">Membrane</keyword>
<dbReference type="SMART" id="SM00267">
    <property type="entry name" value="GGDEF"/>
    <property type="match status" value="1"/>
</dbReference>
<feature type="transmembrane region" description="Helical" evidence="2">
    <location>
        <begin position="291"/>
        <end position="309"/>
    </location>
</feature>
<comment type="caution">
    <text evidence="4">The sequence shown here is derived from an EMBL/GenBank/DDBJ whole genome shotgun (WGS) entry which is preliminary data.</text>
</comment>
<dbReference type="OrthoDB" id="3284249at2"/>
<reference evidence="4 5" key="1">
    <citation type="submission" date="2019-02" db="EMBL/GenBank/DDBJ databases">
        <title>Sequencing the genomes of 1000 actinobacteria strains.</title>
        <authorList>
            <person name="Klenk H.-P."/>
        </authorList>
    </citation>
    <scope>NUCLEOTIDE SEQUENCE [LARGE SCALE GENOMIC DNA]</scope>
    <source>
        <strain evidence="4 5">DSM 45162</strain>
    </source>
</reference>